<evidence type="ECO:0000256" key="1">
    <source>
        <dbReference type="SAM" id="SignalP"/>
    </source>
</evidence>
<protein>
    <recommendedName>
        <fullName evidence="2">DUF7029 domain-containing protein</fullName>
    </recommendedName>
</protein>
<keyword evidence="1" id="KW-0732">Signal</keyword>
<dbReference type="InterPro" id="IPR054293">
    <property type="entry name" value="DUF7029"/>
</dbReference>
<keyword evidence="4" id="KW-1185">Reference proteome</keyword>
<evidence type="ECO:0000313" key="4">
    <source>
        <dbReference type="Proteomes" id="UP000030672"/>
    </source>
</evidence>
<dbReference type="Proteomes" id="UP000030672">
    <property type="component" value="Unassembled WGS sequence"/>
</dbReference>
<dbReference type="RefSeq" id="XP_040875081.1">
    <property type="nucleotide sequence ID" value="XM_041025433.1"/>
</dbReference>
<sequence length="454" mass="47874">MTMRLPVLILTMAAAAAASALSDSNATSTADTSSVAALASEQTATTVVLGAVSTPASDASASITPSASVSLSYVSPSNDTGSAQAAQVDLDMKYPTVVLENINDLDTVDCSDGYMLLAFNSTNAYEGALNEWSAHQEIVFITNHLGNCDAELERGFFLAGSFTAAQDSTPIINATIAKQDLSETANTASISLGRSQASVSRRGLTEAVPVSYALDLFNLSKTDIALASVPNVLDLTINKVNAESDISLIGSIVFDFNKFTFSTVVFDINYDLSAYLSATVEVTSSYQNTLSTKPAISINPISIAGILEFQPALQFALGAEIVATGNISAVSETSFDLSDATIHIDALTPANSYSGKWSPTFQNTFNSSENFDLIFNPSISADLSLDVLLLGIWSIESVGLVGAFDFGNDLSLKSSNSTCEVSLTQEVDFTLDLDFDDLVIDLYKYDSGLIQSCL</sequence>
<name>A0A074VCI4_AURM1</name>
<accession>A0A074VCI4</accession>
<feature type="chain" id="PRO_5001700574" description="DUF7029 domain-containing protein" evidence="1">
    <location>
        <begin position="21"/>
        <end position="454"/>
    </location>
</feature>
<dbReference type="HOGENOM" id="CLU_023307_0_0_1"/>
<dbReference type="GeneID" id="63918806"/>
<evidence type="ECO:0000259" key="2">
    <source>
        <dbReference type="Pfam" id="PF22974"/>
    </source>
</evidence>
<proteinExistence type="predicted"/>
<evidence type="ECO:0000313" key="3">
    <source>
        <dbReference type="EMBL" id="KEQ58058.1"/>
    </source>
</evidence>
<gene>
    <name evidence="3" type="ORF">M437DRAFT_70318</name>
</gene>
<dbReference type="EMBL" id="KL584861">
    <property type="protein sequence ID" value="KEQ58058.1"/>
    <property type="molecule type" value="Genomic_DNA"/>
</dbReference>
<dbReference type="Pfam" id="PF22974">
    <property type="entry name" value="DUF7029"/>
    <property type="match status" value="1"/>
</dbReference>
<dbReference type="AlphaFoldDB" id="A0A074VCI4"/>
<feature type="domain" description="DUF7029" evidence="2">
    <location>
        <begin position="90"/>
        <end position="188"/>
    </location>
</feature>
<dbReference type="STRING" id="1043003.A0A074VCI4"/>
<reference evidence="3 4" key="1">
    <citation type="journal article" date="2014" name="BMC Genomics">
        <title>Genome sequencing of four Aureobasidium pullulans varieties: biotechnological potential, stress tolerance, and description of new species.</title>
        <authorList>
            <person name="Gostin Ar C."/>
            <person name="Ohm R.A."/>
            <person name="Kogej T."/>
            <person name="Sonjak S."/>
            <person name="Turk M."/>
            <person name="Zajc J."/>
            <person name="Zalar P."/>
            <person name="Grube M."/>
            <person name="Sun H."/>
            <person name="Han J."/>
            <person name="Sharma A."/>
            <person name="Chiniquy J."/>
            <person name="Ngan C.Y."/>
            <person name="Lipzen A."/>
            <person name="Barry K."/>
            <person name="Grigoriev I.V."/>
            <person name="Gunde-Cimerman N."/>
        </authorList>
    </citation>
    <scope>NUCLEOTIDE SEQUENCE [LARGE SCALE GENOMIC DNA]</scope>
    <source>
        <strain evidence="3 4">CBS 110374</strain>
    </source>
</reference>
<feature type="signal peptide" evidence="1">
    <location>
        <begin position="1"/>
        <end position="20"/>
    </location>
</feature>
<organism evidence="3 4">
    <name type="scientific">Aureobasidium melanogenum (strain CBS 110374)</name>
    <name type="common">Aureobasidium pullulans var. melanogenum</name>
    <dbReference type="NCBI Taxonomy" id="1043003"/>
    <lineage>
        <taxon>Eukaryota</taxon>
        <taxon>Fungi</taxon>
        <taxon>Dikarya</taxon>
        <taxon>Ascomycota</taxon>
        <taxon>Pezizomycotina</taxon>
        <taxon>Dothideomycetes</taxon>
        <taxon>Dothideomycetidae</taxon>
        <taxon>Dothideales</taxon>
        <taxon>Saccotheciaceae</taxon>
        <taxon>Aureobasidium</taxon>
    </lineage>
</organism>